<dbReference type="GeneID" id="109114440"/>
<evidence type="ECO:0000313" key="2">
    <source>
        <dbReference type="Proteomes" id="UP000189703"/>
    </source>
</evidence>
<protein>
    <submittedName>
        <fullName evidence="3">rRNA 2'-O-methyltransferase fibrillarin-like</fullName>
    </submittedName>
</protein>
<keyword evidence="2" id="KW-1185">Reference proteome</keyword>
<gene>
    <name evidence="3" type="primary">LOC109114440</name>
</gene>
<dbReference type="AlphaFoldDB" id="A0A1U8Q212"/>
<dbReference type="InParanoid" id="A0A1U8Q212"/>
<dbReference type="RefSeq" id="XP_019052657.1">
    <property type="nucleotide sequence ID" value="XM_019197112.1"/>
</dbReference>
<evidence type="ECO:0000313" key="3">
    <source>
        <dbReference type="RefSeq" id="XP_019052657.1"/>
    </source>
</evidence>
<evidence type="ECO:0000256" key="1">
    <source>
        <dbReference type="SAM" id="MobiDB-lite"/>
    </source>
</evidence>
<proteinExistence type="predicted"/>
<feature type="compositionally biased region" description="Basic and acidic residues" evidence="1">
    <location>
        <begin position="62"/>
        <end position="76"/>
    </location>
</feature>
<feature type="region of interest" description="Disordered" evidence="1">
    <location>
        <begin position="30"/>
        <end position="82"/>
    </location>
</feature>
<name>A0A1U8Q212_NELNU</name>
<accession>A0A1U8Q212</accession>
<organism evidence="2 3">
    <name type="scientific">Nelumbo nucifera</name>
    <name type="common">Sacred lotus</name>
    <dbReference type="NCBI Taxonomy" id="4432"/>
    <lineage>
        <taxon>Eukaryota</taxon>
        <taxon>Viridiplantae</taxon>
        <taxon>Streptophyta</taxon>
        <taxon>Embryophyta</taxon>
        <taxon>Tracheophyta</taxon>
        <taxon>Spermatophyta</taxon>
        <taxon>Magnoliopsida</taxon>
        <taxon>Proteales</taxon>
        <taxon>Nelumbonaceae</taxon>
        <taxon>Nelumbo</taxon>
    </lineage>
</organism>
<feature type="compositionally biased region" description="Gly residues" evidence="1">
    <location>
        <begin position="31"/>
        <end position="60"/>
    </location>
</feature>
<dbReference type="Proteomes" id="UP000189703">
    <property type="component" value="Unplaced"/>
</dbReference>
<sequence length="123" mass="13141">MKSEYEPVRAQIFGGSALPSLEEVFARIRGGRGGQHGRGSGGGPMYGRGGGGMYNHGGGRVRGRDSGGARGREHGNTQRRCTHCGTERHTINFFYDLHGPPSTWANRVAVNGGSSRQESQVID</sequence>
<dbReference type="KEGG" id="nnu:109114440"/>
<reference evidence="3" key="1">
    <citation type="submission" date="2025-08" db="UniProtKB">
        <authorList>
            <consortium name="RefSeq"/>
        </authorList>
    </citation>
    <scope>IDENTIFICATION</scope>
</reference>